<sequence>MELVLLAPDDIETPRLVRAYHAFCAEKASDPDEREKHLSVGEVLAENVSEGFDIIEDIPRIVVETYGGRPIYSVFESASGQREPIEGRRIIDLIQLLREAGTVSKEQKVGPDFWDPLWSMERRSIALCEFALENDYSVGVTD</sequence>
<organism evidence="1 2">
    <name type="scientific">Halogranum rubrum</name>
    <dbReference type="NCBI Taxonomy" id="553466"/>
    <lineage>
        <taxon>Archaea</taxon>
        <taxon>Methanobacteriati</taxon>
        <taxon>Methanobacteriota</taxon>
        <taxon>Stenosarchaea group</taxon>
        <taxon>Halobacteria</taxon>
        <taxon>Halobacteriales</taxon>
        <taxon>Haloferacaceae</taxon>
    </lineage>
</organism>
<dbReference type="AlphaFoldDB" id="A0A1I4I501"/>
<dbReference type="Proteomes" id="UP000199607">
    <property type="component" value="Unassembled WGS sequence"/>
</dbReference>
<evidence type="ECO:0000313" key="1">
    <source>
        <dbReference type="EMBL" id="SFL49522.1"/>
    </source>
</evidence>
<protein>
    <submittedName>
        <fullName evidence="1">Uncharacterized protein</fullName>
    </submittedName>
</protein>
<accession>A0A1I4I501</accession>
<keyword evidence="2" id="KW-1185">Reference proteome</keyword>
<proteinExistence type="predicted"/>
<evidence type="ECO:0000313" key="2">
    <source>
        <dbReference type="Proteomes" id="UP000199607"/>
    </source>
</evidence>
<dbReference type="EMBL" id="FOTC01000007">
    <property type="protein sequence ID" value="SFL49522.1"/>
    <property type="molecule type" value="Genomic_DNA"/>
</dbReference>
<gene>
    <name evidence="1" type="ORF">SAMN04487950_3978</name>
</gene>
<dbReference type="STRING" id="553466.SAMN04487950_3978"/>
<reference evidence="2" key="1">
    <citation type="submission" date="2016-10" db="EMBL/GenBank/DDBJ databases">
        <authorList>
            <person name="Varghese N."/>
            <person name="Submissions S."/>
        </authorList>
    </citation>
    <scope>NUCLEOTIDE SEQUENCE [LARGE SCALE GENOMIC DNA]</scope>
    <source>
        <strain evidence="2">CGMCC 1.7738</strain>
    </source>
</reference>
<name>A0A1I4I501_9EURY</name>
<dbReference type="RefSeq" id="WP_089871762.1">
    <property type="nucleotide sequence ID" value="NZ_FOTC01000007.1"/>
</dbReference>